<dbReference type="Proteomes" id="UP000283469">
    <property type="component" value="Unassembled WGS sequence"/>
</dbReference>
<reference evidence="7 8" key="1">
    <citation type="submission" date="2018-08" db="EMBL/GenBank/DDBJ databases">
        <title>Sphingobium sp. EO9.</title>
        <authorList>
            <person name="Park Y."/>
            <person name="Kim K.H."/>
            <person name="Jeon C.O."/>
        </authorList>
    </citation>
    <scope>NUCLEOTIDE SEQUENCE [LARGE SCALE GENOMIC DNA]</scope>
    <source>
        <strain evidence="7 8">EO9</strain>
    </source>
</reference>
<keyword evidence="5" id="KW-0175">Coiled coil</keyword>
<dbReference type="AlphaFoldDB" id="A0A418YUQ3"/>
<dbReference type="Gene3D" id="1.10.10.60">
    <property type="entry name" value="Homeodomain-like"/>
    <property type="match status" value="1"/>
</dbReference>
<evidence type="ECO:0000313" key="8">
    <source>
        <dbReference type="Proteomes" id="UP000283469"/>
    </source>
</evidence>
<sequence length="202" mass="22018">MTDSQRPRGRPRAFDRDEALKTAMLLFWRHGYDGVPVAQLATAMGIAPASLYVAFGSKEALYREAVRFYLSLGRLGIERLQESASAKEGVHAMLRSAAKAFTQPDLPPGCMVGVGALRCAGENRVIEEATAELRRLSAKAVHLRIERARREGELGKDVSPQALTDFFSAVVEGMSVLACDGACRERLLHMADTAMAAWPVVD</sequence>
<dbReference type="RefSeq" id="WP_119744995.1">
    <property type="nucleotide sequence ID" value="NZ_QVRA01000005.1"/>
</dbReference>
<proteinExistence type="predicted"/>
<accession>A0A418YUQ3</accession>
<dbReference type="SUPFAM" id="SSF48498">
    <property type="entry name" value="Tetracyclin repressor-like, C-terminal domain"/>
    <property type="match status" value="1"/>
</dbReference>
<keyword evidence="3" id="KW-0804">Transcription</keyword>
<feature type="domain" description="HTH tetR-type" evidence="6">
    <location>
        <begin position="13"/>
        <end position="73"/>
    </location>
</feature>
<evidence type="ECO:0000313" key="7">
    <source>
        <dbReference type="EMBL" id="RJG55892.1"/>
    </source>
</evidence>
<dbReference type="Gene3D" id="1.10.357.10">
    <property type="entry name" value="Tetracycline Repressor, domain 2"/>
    <property type="match status" value="1"/>
</dbReference>
<evidence type="ECO:0000256" key="5">
    <source>
        <dbReference type="SAM" id="Coils"/>
    </source>
</evidence>
<dbReference type="OrthoDB" id="9795242at2"/>
<gene>
    <name evidence="7" type="ORF">D0Z70_07615</name>
</gene>
<evidence type="ECO:0000259" key="6">
    <source>
        <dbReference type="PROSITE" id="PS50977"/>
    </source>
</evidence>
<dbReference type="PANTHER" id="PTHR47506:SF1">
    <property type="entry name" value="HTH-TYPE TRANSCRIPTIONAL REGULATOR YJDC"/>
    <property type="match status" value="1"/>
</dbReference>
<dbReference type="PANTHER" id="PTHR47506">
    <property type="entry name" value="TRANSCRIPTIONAL REGULATORY PROTEIN"/>
    <property type="match status" value="1"/>
</dbReference>
<protein>
    <submittedName>
        <fullName evidence="7">TetR/AcrR family transcriptional regulator</fullName>
    </submittedName>
</protein>
<evidence type="ECO:0000256" key="2">
    <source>
        <dbReference type="ARBA" id="ARBA00023125"/>
    </source>
</evidence>
<keyword evidence="2 4" id="KW-0238">DNA-binding</keyword>
<feature type="DNA-binding region" description="H-T-H motif" evidence="4">
    <location>
        <begin position="36"/>
        <end position="55"/>
    </location>
</feature>
<name>A0A418YUQ3_9SPHN</name>
<feature type="coiled-coil region" evidence="5">
    <location>
        <begin position="119"/>
        <end position="146"/>
    </location>
</feature>
<dbReference type="InterPro" id="IPR011075">
    <property type="entry name" value="TetR_C"/>
</dbReference>
<dbReference type="PROSITE" id="PS50977">
    <property type="entry name" value="HTH_TETR_2"/>
    <property type="match status" value="1"/>
</dbReference>
<organism evidence="7 8">
    <name type="scientific">Sphingobium terrigena</name>
    <dbReference type="NCBI Taxonomy" id="2304063"/>
    <lineage>
        <taxon>Bacteria</taxon>
        <taxon>Pseudomonadati</taxon>
        <taxon>Pseudomonadota</taxon>
        <taxon>Alphaproteobacteria</taxon>
        <taxon>Sphingomonadales</taxon>
        <taxon>Sphingomonadaceae</taxon>
        <taxon>Sphingobium</taxon>
    </lineage>
</organism>
<evidence type="ECO:0000256" key="4">
    <source>
        <dbReference type="PROSITE-ProRule" id="PRU00335"/>
    </source>
</evidence>
<dbReference type="InterPro" id="IPR009057">
    <property type="entry name" value="Homeodomain-like_sf"/>
</dbReference>
<dbReference type="InterPro" id="IPR001647">
    <property type="entry name" value="HTH_TetR"/>
</dbReference>
<dbReference type="Pfam" id="PF00440">
    <property type="entry name" value="TetR_N"/>
    <property type="match status" value="1"/>
</dbReference>
<dbReference type="GO" id="GO:0003677">
    <property type="term" value="F:DNA binding"/>
    <property type="evidence" value="ECO:0007669"/>
    <property type="project" value="UniProtKB-UniRule"/>
</dbReference>
<dbReference type="SUPFAM" id="SSF46689">
    <property type="entry name" value="Homeodomain-like"/>
    <property type="match status" value="1"/>
</dbReference>
<dbReference type="EMBL" id="QVRA01000005">
    <property type="protein sequence ID" value="RJG55892.1"/>
    <property type="molecule type" value="Genomic_DNA"/>
</dbReference>
<evidence type="ECO:0000256" key="1">
    <source>
        <dbReference type="ARBA" id="ARBA00023015"/>
    </source>
</evidence>
<keyword evidence="1" id="KW-0805">Transcription regulation</keyword>
<evidence type="ECO:0000256" key="3">
    <source>
        <dbReference type="ARBA" id="ARBA00023163"/>
    </source>
</evidence>
<keyword evidence="8" id="KW-1185">Reference proteome</keyword>
<dbReference type="Pfam" id="PF16925">
    <property type="entry name" value="TetR_C_13"/>
    <property type="match status" value="1"/>
</dbReference>
<dbReference type="InterPro" id="IPR036271">
    <property type="entry name" value="Tet_transcr_reg_TetR-rel_C_sf"/>
</dbReference>
<comment type="caution">
    <text evidence="7">The sequence shown here is derived from an EMBL/GenBank/DDBJ whole genome shotgun (WGS) entry which is preliminary data.</text>
</comment>